<evidence type="ECO:0008006" key="3">
    <source>
        <dbReference type="Google" id="ProtNLM"/>
    </source>
</evidence>
<reference evidence="1" key="1">
    <citation type="submission" date="2022-10" db="EMBL/GenBank/DDBJ databases">
        <title>Chitinophaga sp. nov., isolated from soil.</title>
        <authorList>
            <person name="Jeon C.O."/>
        </authorList>
    </citation>
    <scope>NUCLEOTIDE SEQUENCE</scope>
    <source>
        <strain evidence="1">R8</strain>
    </source>
</reference>
<gene>
    <name evidence="1" type="ORF">MKQ68_13115</name>
</gene>
<name>A0ABY6IY66_9BACT</name>
<protein>
    <recommendedName>
        <fullName evidence="3">Polyketide cyclase / dehydrase and lipid transport</fullName>
    </recommendedName>
</protein>
<dbReference type="SUPFAM" id="SSF55961">
    <property type="entry name" value="Bet v1-like"/>
    <property type="match status" value="1"/>
</dbReference>
<sequence length="127" mass="14411">MQRAGVINTTPEVVFEQLADTANWKHWYPWPVSQDPQHGRLVLKEVVADSLVTYEVLSTDERLNLKGSIYLSYDGNNTTINWSISRHVGVLPWWKVRGLLMDKIYGPVMEQGLTDLKKVSEASAAIK</sequence>
<evidence type="ECO:0000313" key="2">
    <source>
        <dbReference type="Proteomes" id="UP001162741"/>
    </source>
</evidence>
<evidence type="ECO:0000313" key="1">
    <source>
        <dbReference type="EMBL" id="UYQ91034.1"/>
    </source>
</evidence>
<dbReference type="Proteomes" id="UP001162741">
    <property type="component" value="Chromosome"/>
</dbReference>
<keyword evidence="2" id="KW-1185">Reference proteome</keyword>
<proteinExistence type="predicted"/>
<dbReference type="EMBL" id="CP107006">
    <property type="protein sequence ID" value="UYQ91034.1"/>
    <property type="molecule type" value="Genomic_DNA"/>
</dbReference>
<dbReference type="RefSeq" id="WP_264279522.1">
    <property type="nucleotide sequence ID" value="NZ_CP107006.1"/>
</dbReference>
<organism evidence="1 2">
    <name type="scientific">Chitinophaga horti</name>
    <dbReference type="NCBI Taxonomy" id="2920382"/>
    <lineage>
        <taxon>Bacteria</taxon>
        <taxon>Pseudomonadati</taxon>
        <taxon>Bacteroidota</taxon>
        <taxon>Chitinophagia</taxon>
        <taxon>Chitinophagales</taxon>
        <taxon>Chitinophagaceae</taxon>
        <taxon>Chitinophaga</taxon>
    </lineage>
</organism>
<accession>A0ABY6IY66</accession>